<dbReference type="Gene3D" id="3.40.50.2300">
    <property type="match status" value="1"/>
</dbReference>
<evidence type="ECO:0000256" key="3">
    <source>
        <dbReference type="SAM" id="MobiDB-lite"/>
    </source>
</evidence>
<dbReference type="AlphaFoldDB" id="A0A7X1ZHD7"/>
<feature type="region of interest" description="Disordered" evidence="3">
    <location>
        <begin position="28"/>
        <end position="47"/>
    </location>
</feature>
<comment type="caution">
    <text evidence="5">The sequence shown here is derived from an EMBL/GenBank/DDBJ whole genome shotgun (WGS) entry which is preliminary data.</text>
</comment>
<evidence type="ECO:0000256" key="2">
    <source>
        <dbReference type="PROSITE-ProRule" id="PRU00169"/>
    </source>
</evidence>
<protein>
    <submittedName>
        <fullName evidence="5">Response regulator</fullName>
    </submittedName>
</protein>
<dbReference type="PROSITE" id="PS50110">
    <property type="entry name" value="RESPONSE_REGULATORY"/>
    <property type="match status" value="1"/>
</dbReference>
<keyword evidence="1 2" id="KW-0597">Phosphoprotein</keyword>
<sequence>MAGIRKAHAPFLLTSPVGQGTLRFAGRCRQRGGGQASPGDPGGSNPMRDLNWSALKVLVVDDNVFFRDILRSVLAGAGVTHVRDAGGADEALKALREGPTDLILLDYVMAPVDGLELTRMLRDEAESPEPTVPIVMVSGHMGPGDRQTALATGVHAVVGKPINATDLLRTIRHVLAEPLAFVRTDTYFGPDHSRRTTDLREADPDHTFDHPMVIDVRAGSREPDPEH</sequence>
<feature type="compositionally biased region" description="Gly residues" evidence="3">
    <location>
        <begin position="31"/>
        <end position="42"/>
    </location>
</feature>
<proteinExistence type="predicted"/>
<feature type="modified residue" description="4-aspartylphosphate" evidence="2">
    <location>
        <position position="106"/>
    </location>
</feature>
<dbReference type="SMART" id="SM00448">
    <property type="entry name" value="REC"/>
    <property type="match status" value="1"/>
</dbReference>
<name>A0A7X1ZHD7_9PROT</name>
<dbReference type="Pfam" id="PF00072">
    <property type="entry name" value="Response_reg"/>
    <property type="match status" value="1"/>
</dbReference>
<dbReference type="OrthoDB" id="9786548at2"/>
<gene>
    <name evidence="5" type="ORF">GHC57_14170</name>
</gene>
<evidence type="ECO:0000259" key="4">
    <source>
        <dbReference type="PROSITE" id="PS50110"/>
    </source>
</evidence>
<evidence type="ECO:0000313" key="5">
    <source>
        <dbReference type="EMBL" id="MQX37666.1"/>
    </source>
</evidence>
<feature type="compositionally biased region" description="Basic and acidic residues" evidence="3">
    <location>
        <begin position="191"/>
        <end position="209"/>
    </location>
</feature>
<organism evidence="5 6">
    <name type="scientific">Roseospira navarrensis</name>
    <dbReference type="NCBI Taxonomy" id="140058"/>
    <lineage>
        <taxon>Bacteria</taxon>
        <taxon>Pseudomonadati</taxon>
        <taxon>Pseudomonadota</taxon>
        <taxon>Alphaproteobacteria</taxon>
        <taxon>Rhodospirillales</taxon>
        <taxon>Rhodospirillaceae</taxon>
        <taxon>Roseospira</taxon>
    </lineage>
</organism>
<keyword evidence="6" id="KW-1185">Reference proteome</keyword>
<dbReference type="CDD" id="cd17546">
    <property type="entry name" value="REC_hyHK_CKI1_RcsC-like"/>
    <property type="match status" value="1"/>
</dbReference>
<dbReference type="SUPFAM" id="SSF52172">
    <property type="entry name" value="CheY-like"/>
    <property type="match status" value="1"/>
</dbReference>
<dbReference type="PANTHER" id="PTHR44591">
    <property type="entry name" value="STRESS RESPONSE REGULATOR PROTEIN 1"/>
    <property type="match status" value="1"/>
</dbReference>
<dbReference type="InterPro" id="IPR050595">
    <property type="entry name" value="Bact_response_regulator"/>
</dbReference>
<feature type="domain" description="Response regulatory" evidence="4">
    <location>
        <begin position="56"/>
        <end position="175"/>
    </location>
</feature>
<feature type="region of interest" description="Disordered" evidence="3">
    <location>
        <begin position="190"/>
        <end position="227"/>
    </location>
</feature>
<dbReference type="InterPro" id="IPR001789">
    <property type="entry name" value="Sig_transdc_resp-reg_receiver"/>
</dbReference>
<dbReference type="GO" id="GO:0000160">
    <property type="term" value="P:phosphorelay signal transduction system"/>
    <property type="evidence" value="ECO:0007669"/>
    <property type="project" value="InterPro"/>
</dbReference>
<dbReference type="InterPro" id="IPR011006">
    <property type="entry name" value="CheY-like_superfamily"/>
</dbReference>
<dbReference type="PANTHER" id="PTHR44591:SF3">
    <property type="entry name" value="RESPONSE REGULATORY DOMAIN-CONTAINING PROTEIN"/>
    <property type="match status" value="1"/>
</dbReference>
<dbReference type="EMBL" id="WIVE01000051">
    <property type="protein sequence ID" value="MQX37666.1"/>
    <property type="molecule type" value="Genomic_DNA"/>
</dbReference>
<feature type="compositionally biased region" description="Basic and acidic residues" evidence="3">
    <location>
        <begin position="218"/>
        <end position="227"/>
    </location>
</feature>
<evidence type="ECO:0000313" key="6">
    <source>
        <dbReference type="Proteomes" id="UP000434582"/>
    </source>
</evidence>
<dbReference type="Proteomes" id="UP000434582">
    <property type="component" value="Unassembled WGS sequence"/>
</dbReference>
<accession>A0A7X1ZHD7</accession>
<reference evidence="5 6" key="1">
    <citation type="submission" date="2019-10" db="EMBL/GenBank/DDBJ databases">
        <title>Draft whole-genome sequence of the purple nonsulfur photosynthetic bacterium Roseospira navarrensis DSM 15114.</title>
        <authorList>
            <person name="Kyndt J.A."/>
            <person name="Meyer T.E."/>
        </authorList>
    </citation>
    <scope>NUCLEOTIDE SEQUENCE [LARGE SCALE GENOMIC DNA]</scope>
    <source>
        <strain evidence="5 6">DSM 15114</strain>
    </source>
</reference>
<evidence type="ECO:0000256" key="1">
    <source>
        <dbReference type="ARBA" id="ARBA00022553"/>
    </source>
</evidence>